<dbReference type="Proteomes" id="UP000636793">
    <property type="component" value="Unassembled WGS sequence"/>
</dbReference>
<evidence type="ECO:0000313" key="3">
    <source>
        <dbReference type="Proteomes" id="UP000636793"/>
    </source>
</evidence>
<dbReference type="CDD" id="cd04301">
    <property type="entry name" value="NAT_SF"/>
    <property type="match status" value="1"/>
</dbReference>
<evidence type="ECO:0000313" key="2">
    <source>
        <dbReference type="EMBL" id="GGB27381.1"/>
    </source>
</evidence>
<name>A0A916WT64_9MICO</name>
<keyword evidence="3" id="KW-1185">Reference proteome</keyword>
<dbReference type="GO" id="GO:0016747">
    <property type="term" value="F:acyltransferase activity, transferring groups other than amino-acyl groups"/>
    <property type="evidence" value="ECO:0007669"/>
    <property type="project" value="InterPro"/>
</dbReference>
<dbReference type="AlphaFoldDB" id="A0A916WT64"/>
<organism evidence="2 3">
    <name type="scientific">Flexivirga endophytica</name>
    <dbReference type="NCBI Taxonomy" id="1849103"/>
    <lineage>
        <taxon>Bacteria</taxon>
        <taxon>Bacillati</taxon>
        <taxon>Actinomycetota</taxon>
        <taxon>Actinomycetes</taxon>
        <taxon>Micrococcales</taxon>
        <taxon>Dermacoccaceae</taxon>
        <taxon>Flexivirga</taxon>
    </lineage>
</organism>
<dbReference type="PROSITE" id="PS51186">
    <property type="entry name" value="GNAT"/>
    <property type="match status" value="1"/>
</dbReference>
<gene>
    <name evidence="2" type="ORF">GCM10011492_17150</name>
</gene>
<reference evidence="2" key="1">
    <citation type="journal article" date="2014" name="Int. J. Syst. Evol. Microbiol.">
        <title>Complete genome sequence of Corynebacterium casei LMG S-19264T (=DSM 44701T), isolated from a smear-ripened cheese.</title>
        <authorList>
            <consortium name="US DOE Joint Genome Institute (JGI-PGF)"/>
            <person name="Walter F."/>
            <person name="Albersmeier A."/>
            <person name="Kalinowski J."/>
            <person name="Ruckert C."/>
        </authorList>
    </citation>
    <scope>NUCLEOTIDE SEQUENCE</scope>
    <source>
        <strain evidence="2">CGMCC 1.15085</strain>
    </source>
</reference>
<sequence>MTSQVRRAQHGDEDALVELRAEMFRAMDVLGGDDTWRSNARRWFEQHLNDPGCGIFVVIESGRVVACAMGLLRDAAPSPTSPDGGDVLISNVCTVPEHRGRGHGRAAFEAVVH</sequence>
<feature type="domain" description="N-acetyltransferase" evidence="1">
    <location>
        <begin position="3"/>
        <end position="113"/>
    </location>
</feature>
<dbReference type="Gene3D" id="3.40.630.30">
    <property type="match status" value="1"/>
</dbReference>
<dbReference type="SUPFAM" id="SSF55729">
    <property type="entry name" value="Acyl-CoA N-acyltransferases (Nat)"/>
    <property type="match status" value="1"/>
</dbReference>
<proteinExistence type="predicted"/>
<accession>A0A916WT64</accession>
<dbReference type="InterPro" id="IPR016181">
    <property type="entry name" value="Acyl_CoA_acyltransferase"/>
</dbReference>
<reference evidence="2" key="2">
    <citation type="submission" date="2020-09" db="EMBL/GenBank/DDBJ databases">
        <authorList>
            <person name="Sun Q."/>
            <person name="Zhou Y."/>
        </authorList>
    </citation>
    <scope>NUCLEOTIDE SEQUENCE</scope>
    <source>
        <strain evidence="2">CGMCC 1.15085</strain>
    </source>
</reference>
<evidence type="ECO:0000259" key="1">
    <source>
        <dbReference type="PROSITE" id="PS51186"/>
    </source>
</evidence>
<dbReference type="InterPro" id="IPR000182">
    <property type="entry name" value="GNAT_dom"/>
</dbReference>
<comment type="caution">
    <text evidence="2">The sequence shown here is derived from an EMBL/GenBank/DDBJ whole genome shotgun (WGS) entry which is preliminary data.</text>
</comment>
<dbReference type="RefSeq" id="WP_229749579.1">
    <property type="nucleotide sequence ID" value="NZ_BMHI01000002.1"/>
</dbReference>
<dbReference type="Pfam" id="PF00583">
    <property type="entry name" value="Acetyltransf_1"/>
    <property type="match status" value="1"/>
</dbReference>
<protein>
    <recommendedName>
        <fullName evidence="1">N-acetyltransferase domain-containing protein</fullName>
    </recommendedName>
</protein>
<dbReference type="EMBL" id="BMHI01000002">
    <property type="protein sequence ID" value="GGB27381.1"/>
    <property type="molecule type" value="Genomic_DNA"/>
</dbReference>